<dbReference type="Proteomes" id="UP000730481">
    <property type="component" value="Unassembled WGS sequence"/>
</dbReference>
<dbReference type="Pfam" id="PF01546">
    <property type="entry name" value="Peptidase_M20"/>
    <property type="match status" value="1"/>
</dbReference>
<feature type="active site" description="Proton acceptor" evidence="6">
    <location>
        <position position="220"/>
    </location>
</feature>
<protein>
    <submittedName>
        <fullName evidence="9">CPS1-Gly-X carboxypeptidase YSCS</fullName>
    </submittedName>
</protein>
<dbReference type="PANTHER" id="PTHR45962:SF1">
    <property type="entry name" value="N-FATTY-ACYL-AMINO ACID SYNTHASE_HYDROLASE PM20D1"/>
    <property type="match status" value="1"/>
</dbReference>
<sequence>MRFSRNILSTIFVGSAVAFSHDAQHHLQGKIAVASNGDSPKCYLPAPLNPSDDGLQSSQDLFSSKNAIRLMVKNHQSLVRIPSICYDDMGDLDTDDRWKPFNDIPKMLKKAYPVVHKHITPEKVNKFGLVYTLQGSDKSLQPILLAGHQDVVPVASGTLHEWVHPPFDAFYNETDGYLWGRGASDDKSAITAQMSALEALLSQKTFKPRRTVILAFGFDEECSGHLGAGHISKHLEKRYGEHGVAAILDEGGAGLQKMGDVLYALPAVYEKGYLDVWFNVSVVGGHSSVPTPHTAIGIMAEIVTTLEHNPFKPEIAKNGPIHQCLACFAEHSPHVFPGLTKLVNGGDLEGVAKFLTKLSRDMQYMVQTSQAIDVISGGQKINALPEFVTLGVNHRYAPQDSIGSIQHRIVGLIKDIAATHNLRVEAFEDDEDYDKYLASNNLSRVCNKDEDLWQKKYTGTLTIAVKKKSYITPQSPSSGPVWNIFAGTVRHSFAQEAKTVVAAPGAMTGNTDTRHYLNLSKNIYRWSPGSLKSFSNIHGVNERLLMSEQMNMAKFYYDFIRNFDKATV</sequence>
<feature type="binding site" evidence="7">
    <location>
        <position position="249"/>
    </location>
    <ligand>
        <name>Zn(2+)</name>
        <dbReference type="ChEBI" id="CHEBI:29105"/>
        <label>2</label>
    </ligand>
</feature>
<dbReference type="Gene3D" id="3.40.630.10">
    <property type="entry name" value="Zn peptidases"/>
    <property type="match status" value="1"/>
</dbReference>
<dbReference type="InterPro" id="IPR017141">
    <property type="entry name" value="Pept_M20_carboxypep"/>
</dbReference>
<dbReference type="GO" id="GO:0006629">
    <property type="term" value="P:lipid metabolic process"/>
    <property type="evidence" value="ECO:0007669"/>
    <property type="project" value="UniProtKB-ARBA"/>
</dbReference>
<keyword evidence="2" id="KW-0645">Protease</keyword>
<dbReference type="CDD" id="cd05674">
    <property type="entry name" value="M20_yscS"/>
    <property type="match status" value="1"/>
</dbReference>
<keyword evidence="10" id="KW-1185">Reference proteome</keyword>
<dbReference type="InterPro" id="IPR036264">
    <property type="entry name" value="Bact_exopeptidase_dim_dom"/>
</dbReference>
<evidence type="ECO:0000259" key="8">
    <source>
        <dbReference type="Pfam" id="PF07687"/>
    </source>
</evidence>
<feature type="binding site" evidence="7">
    <location>
        <position position="185"/>
    </location>
    <ligand>
        <name>Zn(2+)</name>
        <dbReference type="ChEBI" id="CHEBI:29105"/>
        <label>2</label>
    </ligand>
</feature>
<dbReference type="GO" id="GO:0016810">
    <property type="term" value="F:hydrolase activity, acting on carbon-nitrogen (but not peptide) bonds"/>
    <property type="evidence" value="ECO:0007669"/>
    <property type="project" value="UniProtKB-ARBA"/>
</dbReference>
<evidence type="ECO:0000256" key="7">
    <source>
        <dbReference type="PIRSR" id="PIRSR037217-2"/>
    </source>
</evidence>
<dbReference type="Pfam" id="PF07687">
    <property type="entry name" value="M20_dimer"/>
    <property type="match status" value="1"/>
</dbReference>
<feature type="binding site" evidence="7">
    <location>
        <position position="221"/>
    </location>
    <ligand>
        <name>Zn(2+)</name>
        <dbReference type="ChEBI" id="CHEBI:29105"/>
        <label>1</label>
    </ligand>
</feature>
<dbReference type="FunFam" id="1.10.150.900:FF:000003">
    <property type="entry name" value="N-fatty-acyl-amino acid synthase/hydrolase PM20D1"/>
    <property type="match status" value="1"/>
</dbReference>
<feature type="binding site" evidence="7">
    <location>
        <position position="185"/>
    </location>
    <ligand>
        <name>Zn(2+)</name>
        <dbReference type="ChEBI" id="CHEBI:29105"/>
        <label>1</label>
    </ligand>
</feature>
<dbReference type="GO" id="GO:1990845">
    <property type="term" value="P:adaptive thermogenesis"/>
    <property type="evidence" value="ECO:0007669"/>
    <property type="project" value="UniProtKB-ARBA"/>
</dbReference>
<reference evidence="9" key="1">
    <citation type="journal article" date="2017" name="Mycologia">
        <title>Fusarium algeriense, sp. nov., a novel toxigenic crown rot pathogen of durum wheat from Algeria is nested in the Fusarium burgessii species complex.</title>
        <authorList>
            <person name="Laraba I."/>
            <person name="Keddad A."/>
            <person name="Boureghda H."/>
            <person name="Abdallah N."/>
            <person name="Vaughan M.M."/>
            <person name="Proctor R.H."/>
            <person name="Busman M."/>
            <person name="O'Donnell K."/>
        </authorList>
    </citation>
    <scope>NUCLEOTIDE SEQUENCE</scope>
    <source>
        <strain evidence="9">NRRL 25174</strain>
    </source>
</reference>
<organism evidence="9 10">
    <name type="scientific">Fusarium beomiforme</name>
    <dbReference type="NCBI Taxonomy" id="44412"/>
    <lineage>
        <taxon>Eukaryota</taxon>
        <taxon>Fungi</taxon>
        <taxon>Dikarya</taxon>
        <taxon>Ascomycota</taxon>
        <taxon>Pezizomycotina</taxon>
        <taxon>Sordariomycetes</taxon>
        <taxon>Hypocreomycetidae</taxon>
        <taxon>Hypocreales</taxon>
        <taxon>Nectriaceae</taxon>
        <taxon>Fusarium</taxon>
        <taxon>Fusarium burgessii species complex</taxon>
    </lineage>
</organism>
<dbReference type="PROSITE" id="PS00758">
    <property type="entry name" value="ARGE_DAPE_CPG2_1"/>
    <property type="match status" value="1"/>
</dbReference>
<dbReference type="Gene3D" id="1.10.150.900">
    <property type="match status" value="1"/>
</dbReference>
<feature type="domain" description="Peptidase M20 dimerisation" evidence="8">
    <location>
        <begin position="270"/>
        <end position="418"/>
    </location>
</feature>
<dbReference type="SUPFAM" id="SSF53187">
    <property type="entry name" value="Zn-dependent exopeptidases"/>
    <property type="match status" value="1"/>
</dbReference>
<dbReference type="GO" id="GO:0005576">
    <property type="term" value="C:extracellular region"/>
    <property type="evidence" value="ECO:0007669"/>
    <property type="project" value="UniProtKB-ARBA"/>
</dbReference>
<keyword evidence="3 7" id="KW-0479">Metal-binding</keyword>
<dbReference type="InterPro" id="IPR011650">
    <property type="entry name" value="Peptidase_M20_dimer"/>
</dbReference>
<dbReference type="GO" id="GO:0046872">
    <property type="term" value="F:metal ion binding"/>
    <property type="evidence" value="ECO:0007669"/>
    <property type="project" value="UniProtKB-KW"/>
</dbReference>
<evidence type="ECO:0000313" key="10">
    <source>
        <dbReference type="Proteomes" id="UP000730481"/>
    </source>
</evidence>
<keyword evidence="4" id="KW-0378">Hydrolase</keyword>
<proteinExistence type="inferred from homology"/>
<dbReference type="SUPFAM" id="SSF55031">
    <property type="entry name" value="Bacterial exopeptidase dimerisation domain"/>
    <property type="match status" value="1"/>
</dbReference>
<evidence type="ECO:0000256" key="1">
    <source>
        <dbReference type="ARBA" id="ARBA00006247"/>
    </source>
</evidence>
<dbReference type="FunFam" id="3.40.630.10:FF:000027">
    <property type="entry name" value="N-fatty-acyl-amino acid synthase/hydrolase PM20D1"/>
    <property type="match status" value="1"/>
</dbReference>
<evidence type="ECO:0000256" key="5">
    <source>
        <dbReference type="ARBA" id="ARBA00022833"/>
    </source>
</evidence>
<accession>A0A9P5AEA4</accession>
<dbReference type="InterPro" id="IPR047177">
    <property type="entry name" value="Pept_M20A"/>
</dbReference>
<comment type="caution">
    <text evidence="9">The sequence shown here is derived from an EMBL/GenBank/DDBJ whole genome shotgun (WGS) entry which is preliminary data.</text>
</comment>
<keyword evidence="9" id="KW-0121">Carboxypeptidase</keyword>
<evidence type="ECO:0000256" key="6">
    <source>
        <dbReference type="PIRSR" id="PIRSR037217-1"/>
    </source>
</evidence>
<evidence type="ECO:0000256" key="2">
    <source>
        <dbReference type="ARBA" id="ARBA00022670"/>
    </source>
</evidence>
<dbReference type="GO" id="GO:0043605">
    <property type="term" value="P:amide catabolic process"/>
    <property type="evidence" value="ECO:0007669"/>
    <property type="project" value="UniProtKB-ARBA"/>
</dbReference>
<dbReference type="EMBL" id="PVQB02000441">
    <property type="protein sequence ID" value="KAF4337145.1"/>
    <property type="molecule type" value="Genomic_DNA"/>
</dbReference>
<evidence type="ECO:0000256" key="4">
    <source>
        <dbReference type="ARBA" id="ARBA00022801"/>
    </source>
</evidence>
<name>A0A9P5AEA4_9HYPO</name>
<dbReference type="AlphaFoldDB" id="A0A9P5AEA4"/>
<dbReference type="GO" id="GO:0051603">
    <property type="term" value="P:proteolysis involved in protein catabolic process"/>
    <property type="evidence" value="ECO:0007669"/>
    <property type="project" value="TreeGrafter"/>
</dbReference>
<evidence type="ECO:0000313" key="9">
    <source>
        <dbReference type="EMBL" id="KAF4337145.1"/>
    </source>
</evidence>
<dbReference type="GO" id="GO:0006520">
    <property type="term" value="P:amino acid metabolic process"/>
    <property type="evidence" value="ECO:0007669"/>
    <property type="project" value="UniProtKB-ARBA"/>
</dbReference>
<feature type="binding site" evidence="7">
    <location>
        <position position="538"/>
    </location>
    <ligand>
        <name>Zn(2+)</name>
        <dbReference type="ChEBI" id="CHEBI:29105"/>
        <label>1</label>
    </ligand>
</feature>
<dbReference type="Gene3D" id="3.30.70.360">
    <property type="match status" value="1"/>
</dbReference>
<keyword evidence="5 7" id="KW-0862">Zinc</keyword>
<feature type="active site" evidence="6">
    <location>
        <position position="150"/>
    </location>
</feature>
<dbReference type="PIRSF" id="PIRSF037217">
    <property type="entry name" value="Carboxypeptidase_S"/>
    <property type="match status" value="1"/>
</dbReference>
<comment type="similarity">
    <text evidence="1">Belongs to the peptidase M20A family.</text>
</comment>
<reference evidence="9" key="2">
    <citation type="submission" date="2020-02" db="EMBL/GenBank/DDBJ databases">
        <title>Identification and distribution of gene clusters putatively required for synthesis of sphingolipid metabolism inhibitors in phylogenetically diverse species of the filamentous fungus Fusarium.</title>
        <authorList>
            <person name="Kim H.-S."/>
            <person name="Busman M."/>
            <person name="Brown D.W."/>
            <person name="Divon H."/>
            <person name="Uhlig S."/>
            <person name="Proctor R.H."/>
        </authorList>
    </citation>
    <scope>NUCLEOTIDE SEQUENCE</scope>
    <source>
        <strain evidence="9">NRRL 25174</strain>
    </source>
</reference>
<evidence type="ECO:0000256" key="3">
    <source>
        <dbReference type="ARBA" id="ARBA00022723"/>
    </source>
</evidence>
<dbReference type="GO" id="GO:0043604">
    <property type="term" value="P:amide biosynthetic process"/>
    <property type="evidence" value="ECO:0007669"/>
    <property type="project" value="UniProtKB-ARBA"/>
</dbReference>
<feature type="binding site" evidence="7">
    <location>
        <position position="148"/>
    </location>
    <ligand>
        <name>Zn(2+)</name>
        <dbReference type="ChEBI" id="CHEBI:29105"/>
        <label>2</label>
    </ligand>
</feature>
<dbReference type="OrthoDB" id="3064516at2759"/>
<dbReference type="InterPro" id="IPR001261">
    <property type="entry name" value="ArgE/DapE_CS"/>
</dbReference>
<dbReference type="PANTHER" id="PTHR45962">
    <property type="entry name" value="N-FATTY-ACYL-AMINO ACID SYNTHASE/HYDROLASE PM20D1"/>
    <property type="match status" value="1"/>
</dbReference>
<dbReference type="GO" id="GO:0004181">
    <property type="term" value="F:metallocarboxypeptidase activity"/>
    <property type="evidence" value="ECO:0007669"/>
    <property type="project" value="InterPro"/>
</dbReference>
<dbReference type="GO" id="GO:0000328">
    <property type="term" value="C:fungal-type vacuole lumen"/>
    <property type="evidence" value="ECO:0007669"/>
    <property type="project" value="TreeGrafter"/>
</dbReference>
<dbReference type="InterPro" id="IPR002933">
    <property type="entry name" value="Peptidase_M20"/>
</dbReference>
<gene>
    <name evidence="9" type="ORF">FBEOM_8995</name>
</gene>